<evidence type="ECO:0000313" key="1">
    <source>
        <dbReference type="EMBL" id="MED6176810.1"/>
    </source>
</evidence>
<protein>
    <submittedName>
        <fullName evidence="1">Uncharacterized protein</fullName>
    </submittedName>
</protein>
<sequence>MYEATRERMEVQSPLPPTIDEDAVWTWIAGSRKRGRIYGMGVVPLPSHKYPYLFANPEDEDTASGLPDLRE</sequence>
<accession>A0ABU6VWQ9</accession>
<evidence type="ECO:0000313" key="2">
    <source>
        <dbReference type="Proteomes" id="UP001341840"/>
    </source>
</evidence>
<keyword evidence="2" id="KW-1185">Reference proteome</keyword>
<organism evidence="1 2">
    <name type="scientific">Stylosanthes scabra</name>
    <dbReference type="NCBI Taxonomy" id="79078"/>
    <lineage>
        <taxon>Eukaryota</taxon>
        <taxon>Viridiplantae</taxon>
        <taxon>Streptophyta</taxon>
        <taxon>Embryophyta</taxon>
        <taxon>Tracheophyta</taxon>
        <taxon>Spermatophyta</taxon>
        <taxon>Magnoliopsida</taxon>
        <taxon>eudicotyledons</taxon>
        <taxon>Gunneridae</taxon>
        <taxon>Pentapetalae</taxon>
        <taxon>rosids</taxon>
        <taxon>fabids</taxon>
        <taxon>Fabales</taxon>
        <taxon>Fabaceae</taxon>
        <taxon>Papilionoideae</taxon>
        <taxon>50 kb inversion clade</taxon>
        <taxon>dalbergioids sensu lato</taxon>
        <taxon>Dalbergieae</taxon>
        <taxon>Pterocarpus clade</taxon>
        <taxon>Stylosanthes</taxon>
    </lineage>
</organism>
<proteinExistence type="predicted"/>
<dbReference type="EMBL" id="JASCZI010152894">
    <property type="protein sequence ID" value="MED6176810.1"/>
    <property type="molecule type" value="Genomic_DNA"/>
</dbReference>
<reference evidence="1 2" key="1">
    <citation type="journal article" date="2023" name="Plants (Basel)">
        <title>Bridging the Gap: Combining Genomics and Transcriptomics Approaches to Understand Stylosanthes scabra, an Orphan Legume from the Brazilian Caatinga.</title>
        <authorList>
            <person name="Ferreira-Neto J.R.C."/>
            <person name="da Silva M.D."/>
            <person name="Binneck E."/>
            <person name="de Melo N.F."/>
            <person name="da Silva R.H."/>
            <person name="de Melo A.L.T.M."/>
            <person name="Pandolfi V."/>
            <person name="Bustamante F.O."/>
            <person name="Brasileiro-Vidal A.C."/>
            <person name="Benko-Iseppon A.M."/>
        </authorList>
    </citation>
    <scope>NUCLEOTIDE SEQUENCE [LARGE SCALE GENOMIC DNA]</scope>
    <source>
        <tissue evidence="1">Leaves</tissue>
    </source>
</reference>
<comment type="caution">
    <text evidence="1">The sequence shown here is derived from an EMBL/GenBank/DDBJ whole genome shotgun (WGS) entry which is preliminary data.</text>
</comment>
<dbReference type="Proteomes" id="UP001341840">
    <property type="component" value="Unassembled WGS sequence"/>
</dbReference>
<name>A0ABU6VWQ9_9FABA</name>
<gene>
    <name evidence="1" type="ORF">PIB30_091853</name>
</gene>